<name>A0A8H9LY82_9ALTE</name>
<dbReference type="EMBL" id="BMZC01000014">
    <property type="protein sequence ID" value="GGZ78353.1"/>
    <property type="molecule type" value="Genomic_DNA"/>
</dbReference>
<evidence type="ECO:0000313" key="3">
    <source>
        <dbReference type="Proteomes" id="UP000622604"/>
    </source>
</evidence>
<dbReference type="RefSeq" id="WP_191867050.1">
    <property type="nucleotide sequence ID" value="NZ_BMZC01000014.1"/>
</dbReference>
<reference evidence="2" key="2">
    <citation type="submission" date="2020-09" db="EMBL/GenBank/DDBJ databases">
        <authorList>
            <person name="Sun Q."/>
            <person name="Kim S."/>
        </authorList>
    </citation>
    <scope>NUCLEOTIDE SEQUENCE</scope>
    <source>
        <strain evidence="2">KCTC 32337</strain>
    </source>
</reference>
<evidence type="ECO:0008006" key="4">
    <source>
        <dbReference type="Google" id="ProtNLM"/>
    </source>
</evidence>
<dbReference type="Proteomes" id="UP000622604">
    <property type="component" value="Unassembled WGS sequence"/>
</dbReference>
<feature type="chain" id="PRO_5034761368" description="Lipoprotein" evidence="1">
    <location>
        <begin position="19"/>
        <end position="170"/>
    </location>
</feature>
<dbReference type="PROSITE" id="PS51257">
    <property type="entry name" value="PROKAR_LIPOPROTEIN"/>
    <property type="match status" value="1"/>
</dbReference>
<protein>
    <recommendedName>
        <fullName evidence="4">Lipoprotein</fullName>
    </recommendedName>
</protein>
<organism evidence="2 3">
    <name type="scientific">Paraglaciecola chathamensis</name>
    <dbReference type="NCBI Taxonomy" id="368405"/>
    <lineage>
        <taxon>Bacteria</taxon>
        <taxon>Pseudomonadati</taxon>
        <taxon>Pseudomonadota</taxon>
        <taxon>Gammaproteobacteria</taxon>
        <taxon>Alteromonadales</taxon>
        <taxon>Alteromonadaceae</taxon>
        <taxon>Paraglaciecola</taxon>
    </lineage>
</organism>
<accession>A0A8H9LY82</accession>
<comment type="caution">
    <text evidence="2">The sequence shown here is derived from an EMBL/GenBank/DDBJ whole genome shotgun (WGS) entry which is preliminary data.</text>
</comment>
<proteinExistence type="predicted"/>
<sequence>MKKVLIAVVLSSLLGACASNDNEFLIDGKTYLADENGTIQLTQKEFKSATDKGEVKLLDEDTPDVKVSKEELDIALTDEEAFFSLIGQANPDDHVAMLVKPGSLKANLDRIVSENNWNALYFDGPDMFISSPRILNSANVPMGTMDLIGDYDMYPCIDEAEKTITVIKDE</sequence>
<evidence type="ECO:0000256" key="1">
    <source>
        <dbReference type="SAM" id="SignalP"/>
    </source>
</evidence>
<dbReference type="AlphaFoldDB" id="A0A8H9LY82"/>
<keyword evidence="1" id="KW-0732">Signal</keyword>
<gene>
    <name evidence="2" type="ORF">GCM10011274_40640</name>
</gene>
<reference evidence="2" key="1">
    <citation type="journal article" date="2014" name="Int. J. Syst. Evol. Microbiol.">
        <title>Complete genome sequence of Corynebacterium casei LMG S-19264T (=DSM 44701T), isolated from a smear-ripened cheese.</title>
        <authorList>
            <consortium name="US DOE Joint Genome Institute (JGI-PGF)"/>
            <person name="Walter F."/>
            <person name="Albersmeier A."/>
            <person name="Kalinowski J."/>
            <person name="Ruckert C."/>
        </authorList>
    </citation>
    <scope>NUCLEOTIDE SEQUENCE</scope>
    <source>
        <strain evidence="2">KCTC 32337</strain>
    </source>
</reference>
<evidence type="ECO:0000313" key="2">
    <source>
        <dbReference type="EMBL" id="GGZ78353.1"/>
    </source>
</evidence>
<feature type="signal peptide" evidence="1">
    <location>
        <begin position="1"/>
        <end position="18"/>
    </location>
</feature>